<dbReference type="EMBL" id="CP029192">
    <property type="protein sequence ID" value="QES34272.1"/>
    <property type="molecule type" value="Genomic_DNA"/>
</dbReference>
<sequence length="455" mass="50696">MGTRTAHQQPATHDWRFAAAPGRLPLIGHAVQMARRPTEFLSSLPAHGDLVELRLGPNRAFLPCHPDLVQQILLNARVYDTGGPVKEKARPILGNGLITSDWADHRRQRRLVQPAFHTARLPAYAEVMQYESEVEARAWEAGRAIDISNTMQALTARVTARALFSTDIAGKAVAEIQHCLPVIVHGAYRQAMDPTGLFAKLPIAANRRFDEALTRMHRLINQIVEDYRRTDDDRGDLLSALLTAEDPETGGRLDDQEVHDQVMTLLLAGIETTASALAWTFHLLGRNPKVEAALHAELDEVLDGRVAGYADIPDLDYSRRVFTESLRLYPPAWLYTRTTTEATELAGRELPPNSDILVSPYVLHHNPALFKDPESFDPDRWLPERTKDVSRGSYLPFGAGSRKCIGDVFGMTEATIALATIASRWRLRPVPNTKVRPRPHMSLSAGPLPMIPSRR</sequence>
<proteinExistence type="inferred from homology"/>
<dbReference type="OrthoDB" id="4746309at2"/>
<dbReference type="RefSeq" id="WP_150216349.1">
    <property type="nucleotide sequence ID" value="NZ_CP029192.1"/>
</dbReference>
<protein>
    <submittedName>
        <fullName evidence="10">Cytochrome P450</fullName>
    </submittedName>
</protein>
<dbReference type="PROSITE" id="PS00086">
    <property type="entry name" value="CYTOCHROME_P450"/>
    <property type="match status" value="1"/>
</dbReference>
<dbReference type="PANTHER" id="PTHR24291:SF50">
    <property type="entry name" value="BIFUNCTIONAL ALBAFLAVENONE MONOOXYGENASE_TERPENE SYNTHASE"/>
    <property type="match status" value="1"/>
</dbReference>
<accession>A0A5P2BUW0</accession>
<evidence type="ECO:0000256" key="9">
    <source>
        <dbReference type="SAM" id="MobiDB-lite"/>
    </source>
</evidence>
<dbReference type="SUPFAM" id="SSF48264">
    <property type="entry name" value="Cytochrome P450"/>
    <property type="match status" value="1"/>
</dbReference>
<reference evidence="10 11" key="1">
    <citation type="submission" date="2018-05" db="EMBL/GenBank/DDBJ databases">
        <title>Streptomyces venezuelae.</title>
        <authorList>
            <person name="Kim W."/>
            <person name="Lee N."/>
            <person name="Cho B.-K."/>
        </authorList>
    </citation>
    <scope>NUCLEOTIDE SEQUENCE [LARGE SCALE GENOMIC DNA]</scope>
    <source>
        <strain evidence="10 11">ATCC 14584</strain>
    </source>
</reference>
<dbReference type="InterPro" id="IPR036396">
    <property type="entry name" value="Cyt_P450_sf"/>
</dbReference>
<evidence type="ECO:0000256" key="6">
    <source>
        <dbReference type="ARBA" id="ARBA00023033"/>
    </source>
</evidence>
<dbReference type="PRINTS" id="PR00385">
    <property type="entry name" value="P450"/>
</dbReference>
<organism evidence="10 11">
    <name type="scientific">Streptomyces venezuelae</name>
    <dbReference type="NCBI Taxonomy" id="54571"/>
    <lineage>
        <taxon>Bacteria</taxon>
        <taxon>Bacillati</taxon>
        <taxon>Actinomycetota</taxon>
        <taxon>Actinomycetes</taxon>
        <taxon>Kitasatosporales</taxon>
        <taxon>Streptomycetaceae</taxon>
        <taxon>Streptomyces</taxon>
    </lineage>
</organism>
<dbReference type="GO" id="GO:0005506">
    <property type="term" value="F:iron ion binding"/>
    <property type="evidence" value="ECO:0007669"/>
    <property type="project" value="InterPro"/>
</dbReference>
<dbReference type="PRINTS" id="PR00463">
    <property type="entry name" value="EP450I"/>
</dbReference>
<keyword evidence="5 7" id="KW-0408">Iron</keyword>
<dbReference type="PANTHER" id="PTHR24291">
    <property type="entry name" value="CYTOCHROME P450 FAMILY 4"/>
    <property type="match status" value="1"/>
</dbReference>
<evidence type="ECO:0000313" key="11">
    <source>
        <dbReference type="Proteomes" id="UP000322927"/>
    </source>
</evidence>
<dbReference type="GO" id="GO:0020037">
    <property type="term" value="F:heme binding"/>
    <property type="evidence" value="ECO:0007669"/>
    <property type="project" value="InterPro"/>
</dbReference>
<evidence type="ECO:0000256" key="2">
    <source>
        <dbReference type="ARBA" id="ARBA00022617"/>
    </source>
</evidence>
<dbReference type="GO" id="GO:0016705">
    <property type="term" value="F:oxidoreductase activity, acting on paired donors, with incorporation or reduction of molecular oxygen"/>
    <property type="evidence" value="ECO:0007669"/>
    <property type="project" value="InterPro"/>
</dbReference>
<evidence type="ECO:0000256" key="1">
    <source>
        <dbReference type="ARBA" id="ARBA00010617"/>
    </source>
</evidence>
<keyword evidence="3 7" id="KW-0479">Metal-binding</keyword>
<keyword evidence="4 8" id="KW-0560">Oxidoreductase</keyword>
<feature type="region of interest" description="Disordered" evidence="9">
    <location>
        <begin position="432"/>
        <end position="455"/>
    </location>
</feature>
<evidence type="ECO:0000256" key="3">
    <source>
        <dbReference type="ARBA" id="ARBA00022723"/>
    </source>
</evidence>
<dbReference type="InterPro" id="IPR050196">
    <property type="entry name" value="Cytochrome_P450_Monoox"/>
</dbReference>
<dbReference type="CDD" id="cd11049">
    <property type="entry name" value="CYP170A1-like"/>
    <property type="match status" value="1"/>
</dbReference>
<dbReference type="Pfam" id="PF00067">
    <property type="entry name" value="p450"/>
    <property type="match status" value="1"/>
</dbReference>
<dbReference type="InterPro" id="IPR001128">
    <property type="entry name" value="Cyt_P450"/>
</dbReference>
<evidence type="ECO:0000256" key="7">
    <source>
        <dbReference type="PIRSR" id="PIRSR602401-1"/>
    </source>
</evidence>
<evidence type="ECO:0000256" key="4">
    <source>
        <dbReference type="ARBA" id="ARBA00023002"/>
    </source>
</evidence>
<feature type="binding site" description="axial binding residue" evidence="7">
    <location>
        <position position="404"/>
    </location>
    <ligand>
        <name>heme</name>
        <dbReference type="ChEBI" id="CHEBI:30413"/>
    </ligand>
    <ligandPart>
        <name>Fe</name>
        <dbReference type="ChEBI" id="CHEBI:18248"/>
    </ligandPart>
</feature>
<keyword evidence="2 7" id="KW-0349">Heme</keyword>
<evidence type="ECO:0000256" key="5">
    <source>
        <dbReference type="ARBA" id="ARBA00023004"/>
    </source>
</evidence>
<dbReference type="AlphaFoldDB" id="A0A5P2BUW0"/>
<dbReference type="InterPro" id="IPR017972">
    <property type="entry name" value="Cyt_P450_CS"/>
</dbReference>
<dbReference type="GO" id="GO:0004497">
    <property type="term" value="F:monooxygenase activity"/>
    <property type="evidence" value="ECO:0007669"/>
    <property type="project" value="UniProtKB-KW"/>
</dbReference>
<evidence type="ECO:0000313" key="10">
    <source>
        <dbReference type="EMBL" id="QES34272.1"/>
    </source>
</evidence>
<evidence type="ECO:0000256" key="8">
    <source>
        <dbReference type="RuleBase" id="RU000461"/>
    </source>
</evidence>
<dbReference type="InterPro" id="IPR002401">
    <property type="entry name" value="Cyt_P450_E_grp-I"/>
</dbReference>
<dbReference type="Proteomes" id="UP000322927">
    <property type="component" value="Chromosome"/>
</dbReference>
<comment type="similarity">
    <text evidence="1 8">Belongs to the cytochrome P450 family.</text>
</comment>
<comment type="cofactor">
    <cofactor evidence="7">
        <name>heme</name>
        <dbReference type="ChEBI" id="CHEBI:30413"/>
    </cofactor>
</comment>
<gene>
    <name evidence="10" type="ORF">DEJ48_13490</name>
</gene>
<dbReference type="Gene3D" id="1.10.630.10">
    <property type="entry name" value="Cytochrome P450"/>
    <property type="match status" value="1"/>
</dbReference>
<name>A0A5P2BUW0_STRVZ</name>
<keyword evidence="6 8" id="KW-0503">Monooxygenase</keyword>